<reference evidence="4 5" key="1">
    <citation type="journal article" date="2011" name="J. Bacteriol.">
        <title>Genome sequence of 'Pedosphaera parvula' Ellin514, an aerobic Verrucomicrobial isolate from pasture soil.</title>
        <authorList>
            <person name="Kant R."/>
            <person name="van Passel M.W."/>
            <person name="Sangwan P."/>
            <person name="Palva A."/>
            <person name="Lucas S."/>
            <person name="Copeland A."/>
            <person name="Lapidus A."/>
            <person name="Glavina Del Rio T."/>
            <person name="Dalin E."/>
            <person name="Tice H."/>
            <person name="Bruce D."/>
            <person name="Goodwin L."/>
            <person name="Pitluck S."/>
            <person name="Chertkov O."/>
            <person name="Larimer F.W."/>
            <person name="Land M.L."/>
            <person name="Hauser L."/>
            <person name="Brettin T.S."/>
            <person name="Detter J.C."/>
            <person name="Han S."/>
            <person name="de Vos W.M."/>
            <person name="Janssen P.H."/>
            <person name="Smidt H."/>
        </authorList>
    </citation>
    <scope>NUCLEOTIDE SEQUENCE [LARGE SCALE GENOMIC DNA]</scope>
    <source>
        <strain evidence="4 5">Ellin514</strain>
    </source>
</reference>
<evidence type="ECO:0000259" key="3">
    <source>
        <dbReference type="PROSITE" id="PS50835"/>
    </source>
</evidence>
<dbReference type="InterPro" id="IPR036179">
    <property type="entry name" value="Ig-like_dom_sf"/>
</dbReference>
<dbReference type="STRING" id="320771.Cflav_PD4831"/>
<evidence type="ECO:0000256" key="1">
    <source>
        <dbReference type="ARBA" id="ARBA00022737"/>
    </source>
</evidence>
<name>B9XES7_PEDPL</name>
<dbReference type="PANTHER" id="PTHR44170">
    <property type="entry name" value="PROTEIN SIDEKICK"/>
    <property type="match status" value="1"/>
</dbReference>
<dbReference type="PROSITE" id="PS50835">
    <property type="entry name" value="IG_LIKE"/>
    <property type="match status" value="2"/>
</dbReference>
<gene>
    <name evidence="4" type="ORF">Cflav_PD4831</name>
</gene>
<feature type="domain" description="Ig-like" evidence="3">
    <location>
        <begin position="500"/>
        <end position="586"/>
    </location>
</feature>
<keyword evidence="2" id="KW-1015">Disulfide bond</keyword>
<keyword evidence="5" id="KW-1185">Reference proteome</keyword>
<dbReference type="SMART" id="SM00409">
    <property type="entry name" value="IG"/>
    <property type="match status" value="2"/>
</dbReference>
<dbReference type="Gene3D" id="2.60.40.10">
    <property type="entry name" value="Immunoglobulins"/>
    <property type="match status" value="2"/>
</dbReference>
<dbReference type="Gene3D" id="3.20.20.80">
    <property type="entry name" value="Glycosidases"/>
    <property type="match status" value="1"/>
</dbReference>
<protein>
    <submittedName>
        <fullName evidence="4">Immunoglobulin I-set domain protein</fullName>
    </submittedName>
</protein>
<proteinExistence type="predicted"/>
<dbReference type="GO" id="GO:0016020">
    <property type="term" value="C:membrane"/>
    <property type="evidence" value="ECO:0007669"/>
    <property type="project" value="UniProtKB-SubCell"/>
</dbReference>
<evidence type="ECO:0000313" key="5">
    <source>
        <dbReference type="Proteomes" id="UP000003688"/>
    </source>
</evidence>
<dbReference type="InterPro" id="IPR013783">
    <property type="entry name" value="Ig-like_fold"/>
</dbReference>
<keyword evidence="1" id="KW-0677">Repeat</keyword>
<organism evidence="4 5">
    <name type="scientific">Pedosphaera parvula (strain Ellin514)</name>
    <dbReference type="NCBI Taxonomy" id="320771"/>
    <lineage>
        <taxon>Bacteria</taxon>
        <taxon>Pseudomonadati</taxon>
        <taxon>Verrucomicrobiota</taxon>
        <taxon>Pedosphaerae</taxon>
        <taxon>Pedosphaerales</taxon>
        <taxon>Pedosphaeraceae</taxon>
        <taxon>Pedosphaera</taxon>
    </lineage>
</organism>
<feature type="domain" description="Ig-like" evidence="3">
    <location>
        <begin position="407"/>
        <end position="493"/>
    </location>
</feature>
<evidence type="ECO:0000256" key="2">
    <source>
        <dbReference type="ARBA" id="ARBA00023157"/>
    </source>
</evidence>
<dbReference type="AlphaFoldDB" id="B9XES7"/>
<dbReference type="PANTHER" id="PTHR44170:SF6">
    <property type="entry name" value="CONTACTIN"/>
    <property type="match status" value="1"/>
</dbReference>
<dbReference type="InterPro" id="IPR003599">
    <property type="entry name" value="Ig_sub"/>
</dbReference>
<dbReference type="CDD" id="cd00096">
    <property type="entry name" value="Ig"/>
    <property type="match status" value="1"/>
</dbReference>
<dbReference type="Proteomes" id="UP000003688">
    <property type="component" value="Unassembled WGS sequence"/>
</dbReference>
<sequence length="913" mass="97417">MMALAATAQTGSVVAVDANQVLMINGRKVFAIGFSPGPPTYGKTSSGNDALQELRDAGAVLFRITQTNNWDSQVISDQQAALDWAAQHGMYCWVNLRELSRFSATDTNTPASLRNVVDTFRNHPALGLWKNFDESWWAGVSEADLQRGYEVTKQEDANHPVVQTHAPRGTVPDLQPYNAAADILALDIYPVSIPPGAHSLLPNKEISMVGDWTEFLSLVAAGGKEYWMIEQIAWSGVTPPSKTLIFPTYTQERFMAYQAIINGARGLVYFGGNIAATLNTQDAPLGWNWTFWNDVLKPVVQQLGDHNVLAQALVATNSTLPITMSGTTAPDVEYCVREVPPYLYILASKREGTVTNVTFSGLPSWALKGEVLYESPRVVAAQNGQFEDVFAPFDVHVYRFSQTNQPPTILFQPQSRTNSVGTTASFSVTADGTGPLTYQWRKNGFNLTDGGNVFGAGLPSLMVTNISLSDAAGYDVVVTGFGSVTSAPTATLSVLASQSPTINGQPQSRANYAGTTVSFSVTADGTSPLVYQWRKDGSNIVDGGVISGASAPTLTLTGISSVDAGSYSVVVSNVAGSVLSIPATLTVIYPLPFYEPFDYAAGLDLGGQIGGNYLGWSDIGTGTVGPFIIVQTNSLMVPGLMPAAGNSIRFGGLGKSVRLSMPAGMPVTSGTLYYSFALQVLDTNGLSSAGTFLAGFNNSIGAQANQPTVVGTRLYMRATNDGFNLGVSKNSSVASDWVWDPRTFTTNQVLFIVGSYTFNPATTSDDISKLWINPGEADLAATAEPAAMLVATNGSDITANQIASFVFLQRATTEPAAMVADELRIGRTWAEVTPLPPPIMVLLTGMKKLSNGAFQFAYSNSNSSGQSGSTYVSTNLTDWTPLGTATQISAGRFEFTDPAATNYLRRFYQLRTP</sequence>
<evidence type="ECO:0000313" key="4">
    <source>
        <dbReference type="EMBL" id="EEF61791.1"/>
    </source>
</evidence>
<dbReference type="SUPFAM" id="SSF48726">
    <property type="entry name" value="Immunoglobulin"/>
    <property type="match status" value="2"/>
</dbReference>
<dbReference type="EMBL" id="ABOX02000008">
    <property type="protein sequence ID" value="EEF61791.1"/>
    <property type="molecule type" value="Genomic_DNA"/>
</dbReference>
<accession>B9XES7</accession>
<dbReference type="InterPro" id="IPR017853">
    <property type="entry name" value="GH"/>
</dbReference>
<dbReference type="InterPro" id="IPR007110">
    <property type="entry name" value="Ig-like_dom"/>
</dbReference>
<dbReference type="SUPFAM" id="SSF51445">
    <property type="entry name" value="(Trans)glycosidases"/>
    <property type="match status" value="1"/>
</dbReference>
<dbReference type="GO" id="GO:0098609">
    <property type="term" value="P:cell-cell adhesion"/>
    <property type="evidence" value="ECO:0007669"/>
    <property type="project" value="TreeGrafter"/>
</dbReference>
<comment type="caution">
    <text evidence="4">The sequence shown here is derived from an EMBL/GenBank/DDBJ whole genome shotgun (WGS) entry which is preliminary data.</text>
</comment>
<dbReference type="Pfam" id="PF13927">
    <property type="entry name" value="Ig_3"/>
    <property type="match status" value="1"/>
</dbReference>